<dbReference type="GO" id="GO:0004252">
    <property type="term" value="F:serine-type endopeptidase activity"/>
    <property type="evidence" value="ECO:0007669"/>
    <property type="project" value="InterPro"/>
</dbReference>
<keyword evidence="3" id="KW-0378">Hydrolase</keyword>
<reference evidence="8 9" key="1">
    <citation type="submission" date="2016-10" db="EMBL/GenBank/DDBJ databases">
        <title>Arsenicibacter rosenii gen. nov., sp. nov., an efficient arsenic-methylating bacterium isolated from an arsenic-contaminated paddy soil.</title>
        <authorList>
            <person name="Huang K."/>
        </authorList>
    </citation>
    <scope>NUCLEOTIDE SEQUENCE [LARGE SCALE GENOMIC DNA]</scope>
    <source>
        <strain evidence="8 9">SM-1</strain>
    </source>
</reference>
<keyword evidence="9" id="KW-1185">Reference proteome</keyword>
<dbReference type="InterPro" id="IPR026444">
    <property type="entry name" value="Secre_tail"/>
</dbReference>
<dbReference type="OrthoDB" id="9792152at2"/>
<dbReference type="PROSITE" id="PS50835">
    <property type="entry name" value="IG_LIKE"/>
    <property type="match status" value="1"/>
</dbReference>
<dbReference type="Gene3D" id="2.60.40.10">
    <property type="entry name" value="Immunoglobulins"/>
    <property type="match status" value="1"/>
</dbReference>
<dbReference type="GO" id="GO:0006508">
    <property type="term" value="P:proteolysis"/>
    <property type="evidence" value="ECO:0007669"/>
    <property type="project" value="UniProtKB-KW"/>
</dbReference>
<protein>
    <submittedName>
        <fullName evidence="8">Peptidase S8</fullName>
    </submittedName>
</protein>
<dbReference type="InterPro" id="IPR051048">
    <property type="entry name" value="Peptidase_S8/S53_subtilisin"/>
</dbReference>
<dbReference type="Pfam" id="PF18962">
    <property type="entry name" value="Por_Secre_tail"/>
    <property type="match status" value="1"/>
</dbReference>
<dbReference type="InterPro" id="IPR013783">
    <property type="entry name" value="Ig-like_fold"/>
</dbReference>
<gene>
    <name evidence="8" type="ORF">BLX24_18245</name>
</gene>
<dbReference type="InterPro" id="IPR036852">
    <property type="entry name" value="Peptidase_S8/S53_dom_sf"/>
</dbReference>
<comment type="caution">
    <text evidence="5">Lacks conserved residue(s) required for the propagation of feature annotation.</text>
</comment>
<keyword evidence="6" id="KW-0732">Signal</keyword>
<proteinExistence type="inferred from homology"/>
<dbReference type="SUPFAM" id="SSF49785">
    <property type="entry name" value="Galactose-binding domain-like"/>
    <property type="match status" value="1"/>
</dbReference>
<dbReference type="PANTHER" id="PTHR43399">
    <property type="entry name" value="SUBTILISIN-RELATED"/>
    <property type="match status" value="1"/>
</dbReference>
<organism evidence="8 9">
    <name type="scientific">Arsenicibacter rosenii</name>
    <dbReference type="NCBI Taxonomy" id="1750698"/>
    <lineage>
        <taxon>Bacteria</taxon>
        <taxon>Pseudomonadati</taxon>
        <taxon>Bacteroidota</taxon>
        <taxon>Cytophagia</taxon>
        <taxon>Cytophagales</taxon>
        <taxon>Spirosomataceae</taxon>
        <taxon>Arsenicibacter</taxon>
    </lineage>
</organism>
<accession>A0A1S2VGZ7</accession>
<dbReference type="InterPro" id="IPR007110">
    <property type="entry name" value="Ig-like_dom"/>
</dbReference>
<dbReference type="PROSITE" id="PS00138">
    <property type="entry name" value="SUBTILASE_SER"/>
    <property type="match status" value="1"/>
</dbReference>
<comment type="similarity">
    <text evidence="1 5">Belongs to the peptidase S8 family.</text>
</comment>
<dbReference type="InterPro" id="IPR036179">
    <property type="entry name" value="Ig-like_dom_sf"/>
</dbReference>
<evidence type="ECO:0000256" key="5">
    <source>
        <dbReference type="PROSITE-ProRule" id="PRU01240"/>
    </source>
</evidence>
<evidence type="ECO:0000313" key="8">
    <source>
        <dbReference type="EMBL" id="OIN57690.1"/>
    </source>
</evidence>
<dbReference type="PANTHER" id="PTHR43399:SF4">
    <property type="entry name" value="CELL WALL-ASSOCIATED PROTEASE"/>
    <property type="match status" value="1"/>
</dbReference>
<dbReference type="Gene3D" id="3.40.50.200">
    <property type="entry name" value="Peptidase S8/S53 domain"/>
    <property type="match status" value="1"/>
</dbReference>
<dbReference type="CDD" id="cd04842">
    <property type="entry name" value="Peptidases_S8_Kp43_protease"/>
    <property type="match status" value="1"/>
</dbReference>
<dbReference type="Proteomes" id="UP000181790">
    <property type="component" value="Unassembled WGS sequence"/>
</dbReference>
<comment type="caution">
    <text evidence="8">The sequence shown here is derived from an EMBL/GenBank/DDBJ whole genome shotgun (WGS) entry which is preliminary data.</text>
</comment>
<evidence type="ECO:0000256" key="6">
    <source>
        <dbReference type="SAM" id="SignalP"/>
    </source>
</evidence>
<evidence type="ECO:0000256" key="2">
    <source>
        <dbReference type="ARBA" id="ARBA00022670"/>
    </source>
</evidence>
<evidence type="ECO:0000313" key="9">
    <source>
        <dbReference type="Proteomes" id="UP000181790"/>
    </source>
</evidence>
<feature type="domain" description="Ig-like" evidence="7">
    <location>
        <begin position="1100"/>
        <end position="1189"/>
    </location>
</feature>
<dbReference type="SUPFAM" id="SSF52743">
    <property type="entry name" value="Subtilisin-like"/>
    <property type="match status" value="1"/>
</dbReference>
<keyword evidence="4" id="KW-0720">Serine protease</keyword>
<evidence type="ECO:0000259" key="7">
    <source>
        <dbReference type="PROSITE" id="PS50835"/>
    </source>
</evidence>
<evidence type="ECO:0000256" key="4">
    <source>
        <dbReference type="ARBA" id="ARBA00022825"/>
    </source>
</evidence>
<dbReference type="Pfam" id="PF20009">
    <property type="entry name" value="GEVED"/>
    <property type="match status" value="1"/>
</dbReference>
<feature type="chain" id="PRO_5010255257" evidence="6">
    <location>
        <begin position="27"/>
        <end position="1352"/>
    </location>
</feature>
<dbReference type="InterPro" id="IPR045474">
    <property type="entry name" value="GEVED"/>
</dbReference>
<keyword evidence="2" id="KW-0645">Protease</keyword>
<dbReference type="RefSeq" id="WP_071504631.1">
    <property type="nucleotide sequence ID" value="NZ_MORL01000010.1"/>
</dbReference>
<evidence type="ECO:0000256" key="1">
    <source>
        <dbReference type="ARBA" id="ARBA00011073"/>
    </source>
</evidence>
<dbReference type="EMBL" id="MORL01000010">
    <property type="protein sequence ID" value="OIN57690.1"/>
    <property type="molecule type" value="Genomic_DNA"/>
</dbReference>
<dbReference type="Gene3D" id="2.60.120.380">
    <property type="match status" value="1"/>
</dbReference>
<dbReference type="InterPro" id="IPR000209">
    <property type="entry name" value="Peptidase_S8/S53_dom"/>
</dbReference>
<evidence type="ECO:0000256" key="3">
    <source>
        <dbReference type="ARBA" id="ARBA00022801"/>
    </source>
</evidence>
<dbReference type="Pfam" id="PF00082">
    <property type="entry name" value="Peptidase_S8"/>
    <property type="match status" value="1"/>
</dbReference>
<feature type="signal peptide" evidence="6">
    <location>
        <begin position="1"/>
        <end position="26"/>
    </location>
</feature>
<dbReference type="SUPFAM" id="SSF48726">
    <property type="entry name" value="Immunoglobulin"/>
    <property type="match status" value="1"/>
</dbReference>
<dbReference type="PROSITE" id="PS51892">
    <property type="entry name" value="SUBTILASE"/>
    <property type="match status" value="1"/>
</dbReference>
<dbReference type="InterPro" id="IPR034058">
    <property type="entry name" value="TagA/B/C/D_pept_dom"/>
</dbReference>
<name>A0A1S2VGZ7_9BACT</name>
<dbReference type="InterPro" id="IPR008979">
    <property type="entry name" value="Galactose-bd-like_sf"/>
</dbReference>
<sequence>MKKHYCCLHLCLLLFLQVAGIQALKAQPLPHYTSGQKATLKTLQKQIKDNQQKNYELARTQAVNQGRPLLGNLGNGRAFALDGIDEAGNLLYVASTSTTKAGITTRTNSLYAGGSIGVNLSGSSTTVQNRMGMWEVRGKPRASHVEFGSRLLQRDNPTSTDATGNQHSTHVSGILMAAGKNPLVRGMAYGANLQAYDQTNDVSEMTTVAADLLVSNHSYGTISGWNYNSSRSGSIFWEWYGDTTISATEDYKFGFYNSQAQSWDRISYNAPYYLIVKAAGNERGDSGPGANQPYYLVNHGNRISTRPRYDQNAYDLISTYGTAKNILTVGAISNTLNGYNQPGDVKLGSFSSWGPTDDGRIKPDITGVGVSVLSTYNTTDSSYAVLDGTSMATPNVTGSLLLLQEYYNQLNAGKFMRSSTLKGLVLHTADEAGDTPGPDYRFGWGLLDVEQAAKVIKNDLQNHLLEERTLAQGETYTRQVTASGRGPLMVTICWTDPEGTPSAVNSGVINNRAPKLINDLDIRVSDGQQTVLPWILDPESPSQPAQRGDNIRDNIEQVLIPAAVPGRSYTITITHKGNLGGTRQDYALIASGVGTLTYCASAPASSADSKVLGFQLGQTQQKGSDNCTTYTDLTRTIIDVQPGQTLPFSVSVGTCGTPQNTILRVFADWNQNGSFSDAGDTLATSGVLTGVTAFSRNVLIPSTVSSGQLIRVRLVLSETNSPASVSACGTYAKGETMEWLVRTIRSATDVGVTALVSPDNAFCRVTDEIPVAVRIRNYGTDTQQNVPVRVRIADAANTTLTVLTGTLPVINGFNDALFTINVAASRFTAGQSYRFEATTELASDQNPANNTFVESRTVAAASIPSALAALQCGTDTVVALTNNGQGTAFWYDAAANGNLLAVGNRTTTNIKPVSNTYFVSLNDFSGTLGPVSKYVFGGGSYAGNFGPSPLLSTRIPVVLESARLYIASAGRLTFTVRRLDDVAVSSVSLDVAPTRNTSLTAVNANGQLLDDPNDQGAQYPLNLRIPAAGDYKITIEYEGGASIYRSNVGVSGFPYRLTAPNGMTVVSTKGALFPQNGRVDTLTTAWYYLYNLKVRSLDCPSAQRVAVTKSGGTAPTALVTVNGPTTICRGSSVLLQANTGSNLSYQWFRNNQAISGAVSSSYRATDEGGYLVQVSNNCQPASSQTVQLSVNDPVAPLITLNGFVLSSNSVTGNQWLLNGVPITGATGQSYTAVQSGRYSVRVNANGCGELISTELSVIILGLEETAAGIQLYPNPTANYLTVTLDAAIAKTRPTTLILTNTEGIRVKTGSMKRDGKNYSGTLDLTSLSGGIFFVTVQDNQGQILGVKRVLKQ</sequence>
<dbReference type="InterPro" id="IPR023828">
    <property type="entry name" value="Peptidase_S8_Ser-AS"/>
</dbReference>